<proteinExistence type="predicted"/>
<name>A0ABQ8DB99_BRANA</name>
<comment type="caution">
    <text evidence="2">The sequence shown here is derived from an EMBL/GenBank/DDBJ whole genome shotgun (WGS) entry which is preliminary data.</text>
</comment>
<evidence type="ECO:0000313" key="2">
    <source>
        <dbReference type="EMBL" id="KAH0926667.1"/>
    </source>
</evidence>
<keyword evidence="3" id="KW-1185">Reference proteome</keyword>
<dbReference type="Proteomes" id="UP000824890">
    <property type="component" value="Unassembled WGS sequence"/>
</dbReference>
<feature type="non-terminal residue" evidence="2">
    <location>
        <position position="1"/>
    </location>
</feature>
<sequence length="244" mass="27711">PVDGEIVKKVGQSVSCNQKSDWSSEELCFCVRAQRVFGNRWTEIQRKDKAVNRFTRLRVKRAKHETMASENNSNNKIMFFLDGSCTPANMKLLLPIEQGSSSMIAALHYTLCLHSELFMSITRWKLSSLPHELDKRKLTILFDNPNIWYSLILHLQKMEGKSLLLDPFYAEGIVRQKIQRHGTVKGTMDVKELVLLLAKNSMNHQSLLLVKDCATPPALKKEVLAAGERDKEGREVGEKKTEGG</sequence>
<gene>
    <name evidence="2" type="ORF">HID58_018923</name>
</gene>
<reference evidence="2 3" key="1">
    <citation type="submission" date="2021-05" db="EMBL/GenBank/DDBJ databases">
        <title>Genome Assembly of Synthetic Allotetraploid Brassica napus Reveals Homoeologous Exchanges between Subgenomes.</title>
        <authorList>
            <person name="Davis J.T."/>
        </authorList>
    </citation>
    <scope>NUCLEOTIDE SEQUENCE [LARGE SCALE GENOMIC DNA]</scope>
    <source>
        <strain evidence="3">cv. Da-Ae</strain>
        <tissue evidence="2">Seedling</tissue>
    </source>
</reference>
<organism evidence="2 3">
    <name type="scientific">Brassica napus</name>
    <name type="common">Rape</name>
    <dbReference type="NCBI Taxonomy" id="3708"/>
    <lineage>
        <taxon>Eukaryota</taxon>
        <taxon>Viridiplantae</taxon>
        <taxon>Streptophyta</taxon>
        <taxon>Embryophyta</taxon>
        <taxon>Tracheophyta</taxon>
        <taxon>Spermatophyta</taxon>
        <taxon>Magnoliopsida</taxon>
        <taxon>eudicotyledons</taxon>
        <taxon>Gunneridae</taxon>
        <taxon>Pentapetalae</taxon>
        <taxon>rosids</taxon>
        <taxon>malvids</taxon>
        <taxon>Brassicales</taxon>
        <taxon>Brassicaceae</taxon>
        <taxon>Brassiceae</taxon>
        <taxon>Brassica</taxon>
    </lineage>
</organism>
<protein>
    <submittedName>
        <fullName evidence="2">Uncharacterized protein</fullName>
    </submittedName>
</protein>
<feature type="region of interest" description="Disordered" evidence="1">
    <location>
        <begin position="224"/>
        <end position="244"/>
    </location>
</feature>
<accession>A0ABQ8DB99</accession>
<evidence type="ECO:0000256" key="1">
    <source>
        <dbReference type="SAM" id="MobiDB-lite"/>
    </source>
</evidence>
<dbReference type="EMBL" id="JAGKQM010000005">
    <property type="protein sequence ID" value="KAH0926667.1"/>
    <property type="molecule type" value="Genomic_DNA"/>
</dbReference>
<evidence type="ECO:0000313" key="3">
    <source>
        <dbReference type="Proteomes" id="UP000824890"/>
    </source>
</evidence>